<evidence type="ECO:0008006" key="4">
    <source>
        <dbReference type="Google" id="ProtNLM"/>
    </source>
</evidence>
<feature type="transmembrane region" description="Helical" evidence="1">
    <location>
        <begin position="166"/>
        <end position="185"/>
    </location>
</feature>
<evidence type="ECO:0000313" key="3">
    <source>
        <dbReference type="Proteomes" id="UP000256405"/>
    </source>
</evidence>
<dbReference type="AlphaFoldDB" id="A0A3E0E0X4"/>
<feature type="transmembrane region" description="Helical" evidence="1">
    <location>
        <begin position="103"/>
        <end position="120"/>
    </location>
</feature>
<reference evidence="2 3" key="1">
    <citation type="submission" date="2018-08" db="EMBL/GenBank/DDBJ databases">
        <title>Genomic Encyclopedia of Archaeal and Bacterial Type Strains, Phase II (KMG-II): from individual species to whole genera.</title>
        <authorList>
            <person name="Goeker M."/>
        </authorList>
    </citation>
    <scope>NUCLEOTIDE SEQUENCE [LARGE SCALE GENOMIC DNA]</scope>
    <source>
        <strain evidence="2 3">DSM 15986</strain>
    </source>
</reference>
<name>A0A3E0E0X4_9BACT</name>
<evidence type="ECO:0000313" key="2">
    <source>
        <dbReference type="EMBL" id="REG90979.1"/>
    </source>
</evidence>
<accession>A0A3E0E0X4</accession>
<keyword evidence="3" id="KW-1185">Reference proteome</keyword>
<feature type="transmembrane region" description="Helical" evidence="1">
    <location>
        <begin position="7"/>
        <end position="30"/>
    </location>
</feature>
<dbReference type="RefSeq" id="WP_086539622.1">
    <property type="nucleotide sequence ID" value="NZ_MSSW01000002.1"/>
</dbReference>
<dbReference type="Proteomes" id="UP000256405">
    <property type="component" value="Unassembled WGS sequence"/>
</dbReference>
<feature type="transmembrane region" description="Helical" evidence="1">
    <location>
        <begin position="77"/>
        <end position="97"/>
    </location>
</feature>
<comment type="caution">
    <text evidence="2">The sequence shown here is derived from an EMBL/GenBank/DDBJ whole genome shotgun (WGS) entry which is preliminary data.</text>
</comment>
<dbReference type="OrthoDB" id="940265at2"/>
<dbReference type="EMBL" id="QUNF01000005">
    <property type="protein sequence ID" value="REG90979.1"/>
    <property type="molecule type" value="Genomic_DNA"/>
</dbReference>
<feature type="transmembrane region" description="Helical" evidence="1">
    <location>
        <begin position="50"/>
        <end position="70"/>
    </location>
</feature>
<protein>
    <recommendedName>
        <fullName evidence="4">DoxX-like protein</fullName>
    </recommendedName>
</protein>
<organism evidence="2 3">
    <name type="scientific">Algoriphagus antarcticus</name>
    <dbReference type="NCBI Taxonomy" id="238540"/>
    <lineage>
        <taxon>Bacteria</taxon>
        <taxon>Pseudomonadati</taxon>
        <taxon>Bacteroidota</taxon>
        <taxon>Cytophagia</taxon>
        <taxon>Cytophagales</taxon>
        <taxon>Cyclobacteriaceae</taxon>
        <taxon>Algoriphagus</taxon>
    </lineage>
</organism>
<sequence length="202" mass="23241">MKRIPELMLMGISIFLGFTFWGAGMAKLFHEHQFFGWIGPVWLIEELEPYGLGLYGKFIALSQICIGYMLVTTRYKLLGSIMMIPMIGNILMVTISLDWRGTPFVLAFLLLLDVILLWQYRDFFRPLIDEGKSRFDIKSRFIRTRNGHLVWLAGLGLQLSAIQASYWNWMVACLIVLLGLVLSGLSFRVDRKLMSDVDLKIP</sequence>
<proteinExistence type="predicted"/>
<gene>
    <name evidence="2" type="ORF">C8N25_10587</name>
</gene>
<evidence type="ECO:0000256" key="1">
    <source>
        <dbReference type="SAM" id="Phobius"/>
    </source>
</evidence>
<keyword evidence="1" id="KW-0472">Membrane</keyword>
<keyword evidence="1" id="KW-0812">Transmembrane</keyword>
<keyword evidence="1" id="KW-1133">Transmembrane helix</keyword>
<feature type="transmembrane region" description="Helical" evidence="1">
    <location>
        <begin position="141"/>
        <end position="160"/>
    </location>
</feature>